<dbReference type="AlphaFoldDB" id="A0A1F5VGQ0"/>
<dbReference type="Gene3D" id="3.40.50.720">
    <property type="entry name" value="NAD(P)-binding Rossmann-like Domain"/>
    <property type="match status" value="2"/>
</dbReference>
<dbReference type="EMBL" id="MFHD01000017">
    <property type="protein sequence ID" value="OGF62510.1"/>
    <property type="molecule type" value="Genomic_DNA"/>
</dbReference>
<sequence>MVPADAVRSKTPIIRNRFLKPSAAADGFKHYMDKKPKIGILGVGMVGGTLKRYLEEKKKFKRGRNLFLYDTDRKKGYQDNINFADVIFISVPTPQNRDGSADLSMLKAVFETINGKKIIIIKSTVPPGTTEFFSKKHPEHKVLFNPEFLTEANAWHNMLNPERQLVGWTRNNQEAAQRVLSLLPQAPLASPSSELNLTATEAEITKYAANLFLTRKVTFANAIFDLASHHGANYENIKLGIGSDPRIGQSHLDVNYHGYRGYGGYCFTKDTNALIAHYKKLGLQHSADLFNQDRIFNEGLLRRQGLTPNDVSLHDKEWIKDKPACRTGRKLK</sequence>
<dbReference type="InterPro" id="IPR001732">
    <property type="entry name" value="UDP-Glc/GDP-Man_DH_N"/>
</dbReference>
<dbReference type="InterPro" id="IPR008927">
    <property type="entry name" value="6-PGluconate_DH-like_C_sf"/>
</dbReference>
<organism evidence="4 5">
    <name type="scientific">Candidatus Giovannonibacteria bacterium RIFCSPHIGHO2_01_FULL_45_23</name>
    <dbReference type="NCBI Taxonomy" id="1798325"/>
    <lineage>
        <taxon>Bacteria</taxon>
        <taxon>Candidatus Giovannoniibacteriota</taxon>
    </lineage>
</organism>
<dbReference type="SUPFAM" id="SSF48179">
    <property type="entry name" value="6-phosphogluconate dehydrogenase C-terminal domain-like"/>
    <property type="match status" value="1"/>
</dbReference>
<comment type="caution">
    <text evidence="4">The sequence shown here is derived from an EMBL/GenBank/DDBJ whole genome shotgun (WGS) entry which is preliminary data.</text>
</comment>
<dbReference type="STRING" id="1798325.A2834_03535"/>
<evidence type="ECO:0008006" key="6">
    <source>
        <dbReference type="Google" id="ProtNLM"/>
    </source>
</evidence>
<dbReference type="SUPFAM" id="SSF51735">
    <property type="entry name" value="NAD(P)-binding Rossmann-fold domains"/>
    <property type="match status" value="1"/>
</dbReference>
<protein>
    <recommendedName>
        <fullName evidence="6">UDP-glucose/GDP-mannose dehydrogenase dimerisation domain-containing protein</fullName>
    </recommendedName>
</protein>
<dbReference type="InterPro" id="IPR036291">
    <property type="entry name" value="NAD(P)-bd_dom_sf"/>
</dbReference>
<gene>
    <name evidence="4" type="ORF">A2834_03535</name>
</gene>
<dbReference type="PANTHER" id="PTHR43750">
    <property type="entry name" value="UDP-GLUCOSE 6-DEHYDROGENASE TUAD"/>
    <property type="match status" value="1"/>
</dbReference>
<dbReference type="Pfam" id="PF00984">
    <property type="entry name" value="UDPG_MGDP_dh"/>
    <property type="match status" value="1"/>
</dbReference>
<dbReference type="PANTHER" id="PTHR43750:SF2">
    <property type="entry name" value="UDP-GLUCOSE 6-DEHYDROGENASE"/>
    <property type="match status" value="1"/>
</dbReference>
<evidence type="ECO:0000259" key="3">
    <source>
        <dbReference type="Pfam" id="PF03721"/>
    </source>
</evidence>
<proteinExistence type="inferred from homology"/>
<dbReference type="GO" id="GO:0016616">
    <property type="term" value="F:oxidoreductase activity, acting on the CH-OH group of donors, NAD or NADP as acceptor"/>
    <property type="evidence" value="ECO:0007669"/>
    <property type="project" value="InterPro"/>
</dbReference>
<evidence type="ECO:0000259" key="2">
    <source>
        <dbReference type="Pfam" id="PF00984"/>
    </source>
</evidence>
<name>A0A1F5VGQ0_9BACT</name>
<accession>A0A1F5VGQ0</accession>
<dbReference type="Pfam" id="PF03721">
    <property type="entry name" value="UDPG_MGDP_dh_N"/>
    <property type="match status" value="1"/>
</dbReference>
<dbReference type="Proteomes" id="UP000179251">
    <property type="component" value="Unassembled WGS sequence"/>
</dbReference>
<evidence type="ECO:0000313" key="5">
    <source>
        <dbReference type="Proteomes" id="UP000179251"/>
    </source>
</evidence>
<evidence type="ECO:0000313" key="4">
    <source>
        <dbReference type="EMBL" id="OGF62510.1"/>
    </source>
</evidence>
<feature type="domain" description="UDP-glucose/GDP-mannose dehydrogenase N-terminal" evidence="3">
    <location>
        <begin position="76"/>
        <end position="176"/>
    </location>
</feature>
<dbReference type="GO" id="GO:0051287">
    <property type="term" value="F:NAD binding"/>
    <property type="evidence" value="ECO:0007669"/>
    <property type="project" value="InterPro"/>
</dbReference>
<reference evidence="4 5" key="1">
    <citation type="journal article" date="2016" name="Nat. Commun.">
        <title>Thousands of microbial genomes shed light on interconnected biogeochemical processes in an aquifer system.</title>
        <authorList>
            <person name="Anantharaman K."/>
            <person name="Brown C.T."/>
            <person name="Hug L.A."/>
            <person name="Sharon I."/>
            <person name="Castelle C.J."/>
            <person name="Probst A.J."/>
            <person name="Thomas B.C."/>
            <person name="Singh A."/>
            <person name="Wilkins M.J."/>
            <person name="Karaoz U."/>
            <person name="Brodie E.L."/>
            <person name="Williams K.H."/>
            <person name="Hubbard S.S."/>
            <person name="Banfield J.F."/>
        </authorList>
    </citation>
    <scope>NUCLEOTIDE SEQUENCE [LARGE SCALE GENOMIC DNA]</scope>
</reference>
<evidence type="ECO:0000256" key="1">
    <source>
        <dbReference type="ARBA" id="ARBA00006601"/>
    </source>
</evidence>
<dbReference type="InterPro" id="IPR014026">
    <property type="entry name" value="UDP-Glc/GDP-Man_DH_dimer"/>
</dbReference>
<feature type="domain" description="UDP-glucose/GDP-mannose dehydrogenase dimerisation" evidence="2">
    <location>
        <begin position="201"/>
        <end position="292"/>
    </location>
</feature>
<dbReference type="Gene3D" id="1.20.5.100">
    <property type="entry name" value="Cytochrome c1, transmembrane anchor, C-terminal"/>
    <property type="match status" value="1"/>
</dbReference>
<comment type="similarity">
    <text evidence="1">Belongs to the UDP-glucose/GDP-mannose dehydrogenase family.</text>
</comment>